<protein>
    <submittedName>
        <fullName evidence="2">6385_t:CDS:1</fullName>
    </submittedName>
</protein>
<evidence type="ECO:0000256" key="1">
    <source>
        <dbReference type="SAM" id="MobiDB-lite"/>
    </source>
</evidence>
<reference evidence="2 3" key="1">
    <citation type="submission" date="2021-06" db="EMBL/GenBank/DDBJ databases">
        <authorList>
            <person name="Kallberg Y."/>
            <person name="Tangrot J."/>
            <person name="Rosling A."/>
        </authorList>
    </citation>
    <scope>NUCLEOTIDE SEQUENCE [LARGE SCALE GENOMIC DNA]</scope>
    <source>
        <strain evidence="2 3">120-4 pot B 10/14</strain>
    </source>
</reference>
<sequence length="235" mass="26283">MVSGELTQNNDSIILSSTRHLEGYFSAQTPLNIHFYRVSEIFPNNPPIGHEGLAQNDDPLTISPSQNTTPTSIIYLNDSSYLEFSDPYNNIITSPNIDNYGTNEAFQNAFIDQSFLHPFFSSNQSFLPSFFPFIHEELTQNNDPSIINPYQNIILSSTSHLEGSSSAQTPFNIHLHRVSEIFPNTPPSAHTPSSAHEGLTQNNDPLNINPYNNIIIFPNIDSYGTNEAFQNAFID</sequence>
<keyword evidence="3" id="KW-1185">Reference proteome</keyword>
<feature type="region of interest" description="Disordered" evidence="1">
    <location>
        <begin position="182"/>
        <end position="203"/>
    </location>
</feature>
<evidence type="ECO:0000313" key="3">
    <source>
        <dbReference type="Proteomes" id="UP000789901"/>
    </source>
</evidence>
<comment type="caution">
    <text evidence="2">The sequence shown here is derived from an EMBL/GenBank/DDBJ whole genome shotgun (WGS) entry which is preliminary data.</text>
</comment>
<evidence type="ECO:0000313" key="2">
    <source>
        <dbReference type="EMBL" id="CAG8614770.1"/>
    </source>
</evidence>
<dbReference type="Proteomes" id="UP000789901">
    <property type="component" value="Unassembled WGS sequence"/>
</dbReference>
<organism evidence="2 3">
    <name type="scientific">Gigaspora margarita</name>
    <dbReference type="NCBI Taxonomy" id="4874"/>
    <lineage>
        <taxon>Eukaryota</taxon>
        <taxon>Fungi</taxon>
        <taxon>Fungi incertae sedis</taxon>
        <taxon>Mucoromycota</taxon>
        <taxon>Glomeromycotina</taxon>
        <taxon>Glomeromycetes</taxon>
        <taxon>Diversisporales</taxon>
        <taxon>Gigasporaceae</taxon>
        <taxon>Gigaspora</taxon>
    </lineage>
</organism>
<proteinExistence type="predicted"/>
<gene>
    <name evidence="2" type="ORF">GMARGA_LOCUS7537</name>
</gene>
<dbReference type="EMBL" id="CAJVQB010003673">
    <property type="protein sequence ID" value="CAG8614770.1"/>
    <property type="molecule type" value="Genomic_DNA"/>
</dbReference>
<name>A0ABN7UJU2_GIGMA</name>
<accession>A0ABN7UJU2</accession>